<gene>
    <name evidence="3" type="ORF">HEB94_006148</name>
</gene>
<dbReference type="InterPro" id="IPR000572">
    <property type="entry name" value="OxRdtase_Mopterin-bd_dom"/>
</dbReference>
<evidence type="ECO:0000259" key="2">
    <source>
        <dbReference type="Pfam" id="PF00174"/>
    </source>
</evidence>
<dbReference type="AlphaFoldDB" id="A0A927REL5"/>
<dbReference type="PROSITE" id="PS51257">
    <property type="entry name" value="PROKAR_LIPOPROTEIN"/>
    <property type="match status" value="1"/>
</dbReference>
<name>A0A927REL5_9ACTN</name>
<proteinExistence type="predicted"/>
<feature type="signal peptide" evidence="1">
    <location>
        <begin position="1"/>
        <end position="19"/>
    </location>
</feature>
<dbReference type="SUPFAM" id="SSF56524">
    <property type="entry name" value="Oxidoreductase molybdopterin-binding domain"/>
    <property type="match status" value="1"/>
</dbReference>
<feature type="chain" id="PRO_5038645648" evidence="1">
    <location>
        <begin position="20"/>
        <end position="193"/>
    </location>
</feature>
<organism evidence="3 4">
    <name type="scientific">Actinopolymorpha pittospori</name>
    <dbReference type="NCBI Taxonomy" id="648752"/>
    <lineage>
        <taxon>Bacteria</taxon>
        <taxon>Bacillati</taxon>
        <taxon>Actinomycetota</taxon>
        <taxon>Actinomycetes</taxon>
        <taxon>Propionibacteriales</taxon>
        <taxon>Actinopolymorphaceae</taxon>
        <taxon>Actinopolymorpha</taxon>
    </lineage>
</organism>
<dbReference type="Proteomes" id="UP000638648">
    <property type="component" value="Unassembled WGS sequence"/>
</dbReference>
<sequence length="193" mass="19929">MKLNTSVTHRLSALGIAFAACVTLSGAAQAPAAANNAVAGATVASGRDVGERVTLLVDGAVNQPGQLSVADLARLPRQRVTVTFQSGSGSQTHTYTGPLLVDVLDKVQPRFDPAVKNDKLRHVVTATGSDGYRAAVAWGEIDADFEAKSVLVALTEDGRPAADGRPRLVVPGDLHGGRYVSGLVQLHLDAAGD</sequence>
<feature type="domain" description="Oxidoreductase molybdopterin-binding" evidence="2">
    <location>
        <begin position="52"/>
        <end position="173"/>
    </location>
</feature>
<dbReference type="RefSeq" id="WP_192752899.1">
    <property type="nucleotide sequence ID" value="NZ_BAABJL010000142.1"/>
</dbReference>
<keyword evidence="1" id="KW-0732">Signal</keyword>
<reference evidence="3" key="1">
    <citation type="submission" date="2020-10" db="EMBL/GenBank/DDBJ databases">
        <title>Sequencing the genomes of 1000 actinobacteria strains.</title>
        <authorList>
            <person name="Klenk H.-P."/>
        </authorList>
    </citation>
    <scope>NUCLEOTIDE SEQUENCE</scope>
    <source>
        <strain evidence="3">DSM 45354</strain>
    </source>
</reference>
<comment type="caution">
    <text evidence="3">The sequence shown here is derived from an EMBL/GenBank/DDBJ whole genome shotgun (WGS) entry which is preliminary data.</text>
</comment>
<evidence type="ECO:0000313" key="4">
    <source>
        <dbReference type="Proteomes" id="UP000638648"/>
    </source>
</evidence>
<evidence type="ECO:0000256" key="1">
    <source>
        <dbReference type="SAM" id="SignalP"/>
    </source>
</evidence>
<dbReference type="InterPro" id="IPR036374">
    <property type="entry name" value="OxRdtase_Mopterin-bd_sf"/>
</dbReference>
<accession>A0A927REL5</accession>
<keyword evidence="4" id="KW-1185">Reference proteome</keyword>
<protein>
    <submittedName>
        <fullName evidence="3">DMSO/TMAO reductase YedYZ molybdopterin-dependent catalytic subunit</fullName>
    </submittedName>
</protein>
<dbReference type="Gene3D" id="3.90.420.10">
    <property type="entry name" value="Oxidoreductase, molybdopterin-binding domain"/>
    <property type="match status" value="1"/>
</dbReference>
<dbReference type="EMBL" id="JADBEM010000001">
    <property type="protein sequence ID" value="MBE1609300.1"/>
    <property type="molecule type" value="Genomic_DNA"/>
</dbReference>
<dbReference type="Pfam" id="PF00174">
    <property type="entry name" value="Oxidored_molyb"/>
    <property type="match status" value="1"/>
</dbReference>
<evidence type="ECO:0000313" key="3">
    <source>
        <dbReference type="EMBL" id="MBE1609300.1"/>
    </source>
</evidence>